<organism evidence="1 2">
    <name type="scientific">Danaus plexippus plexippus</name>
    <dbReference type="NCBI Taxonomy" id="278856"/>
    <lineage>
        <taxon>Eukaryota</taxon>
        <taxon>Metazoa</taxon>
        <taxon>Ecdysozoa</taxon>
        <taxon>Arthropoda</taxon>
        <taxon>Hexapoda</taxon>
        <taxon>Insecta</taxon>
        <taxon>Pterygota</taxon>
        <taxon>Neoptera</taxon>
        <taxon>Endopterygota</taxon>
        <taxon>Lepidoptera</taxon>
        <taxon>Glossata</taxon>
        <taxon>Ditrysia</taxon>
        <taxon>Papilionoidea</taxon>
        <taxon>Nymphalidae</taxon>
        <taxon>Danainae</taxon>
        <taxon>Danaini</taxon>
        <taxon>Danaina</taxon>
        <taxon>Danaus</taxon>
        <taxon>Danaus</taxon>
    </lineage>
</organism>
<gene>
    <name evidence="1" type="ORF">KGM_200351</name>
</gene>
<evidence type="ECO:0000313" key="2">
    <source>
        <dbReference type="Proteomes" id="UP000007151"/>
    </source>
</evidence>
<dbReference type="InParanoid" id="A0A212EP71"/>
<name>A0A212EP71_DANPL</name>
<dbReference type="EMBL" id="AGBW02013517">
    <property type="protein sequence ID" value="OWR43295.1"/>
    <property type="molecule type" value="Genomic_DNA"/>
</dbReference>
<accession>A0A212EP71</accession>
<dbReference type="AlphaFoldDB" id="A0A212EP71"/>
<sequence length="38" mass="4288">MGVVPGVYYDNRISRKRAPSRFRFVEGARRELSTGSGD</sequence>
<dbReference type="KEGG" id="dpl:KGM_200351"/>
<dbReference type="Proteomes" id="UP000007151">
    <property type="component" value="Unassembled WGS sequence"/>
</dbReference>
<keyword evidence="2" id="KW-1185">Reference proteome</keyword>
<proteinExistence type="predicted"/>
<reference evidence="1 2" key="1">
    <citation type="journal article" date="2011" name="Cell">
        <title>The monarch butterfly genome yields insights into long-distance migration.</title>
        <authorList>
            <person name="Zhan S."/>
            <person name="Merlin C."/>
            <person name="Boore J.L."/>
            <person name="Reppert S.M."/>
        </authorList>
    </citation>
    <scope>NUCLEOTIDE SEQUENCE [LARGE SCALE GENOMIC DNA]</scope>
    <source>
        <strain evidence="1">F-2</strain>
    </source>
</reference>
<evidence type="ECO:0000313" key="1">
    <source>
        <dbReference type="EMBL" id="OWR43295.1"/>
    </source>
</evidence>
<protein>
    <submittedName>
        <fullName evidence="1">Uncharacterized protein</fullName>
    </submittedName>
</protein>
<comment type="caution">
    <text evidence="1">The sequence shown here is derived from an EMBL/GenBank/DDBJ whole genome shotgun (WGS) entry which is preliminary data.</text>
</comment>